<comment type="caution">
    <text evidence="1">The sequence shown here is derived from an EMBL/GenBank/DDBJ whole genome shotgun (WGS) entry which is preliminary data.</text>
</comment>
<dbReference type="Proteomes" id="UP000051015">
    <property type="component" value="Unassembled WGS sequence"/>
</dbReference>
<sequence>MKSYSSNEELIKAINQSYSKFILEFTEVPEALKNKRIDAVDKTPSEMLAYQIGWLTLLLSWDAQERAGLDVQTPTPKYKWNELGQLYQDFYQQYTGLMIKEQMSKLDELVSQLSKWVNKLDDRELFEAGQKKWATTKAMWPVWKWVHINSVAPFTNFRPKIRKWKKVVLR</sequence>
<dbReference type="RefSeq" id="WP_057876868.1">
    <property type="nucleotide sequence ID" value="NZ_AYZD01000033.1"/>
</dbReference>
<reference evidence="1 2" key="1">
    <citation type="journal article" date="2015" name="Genome Announc.">
        <title>Expanding the biotechnology potential of lactobacilli through comparative genomics of 213 strains and associated genera.</title>
        <authorList>
            <person name="Sun Z."/>
            <person name="Harris H.M."/>
            <person name="McCann A."/>
            <person name="Guo C."/>
            <person name="Argimon S."/>
            <person name="Zhang W."/>
            <person name="Yang X."/>
            <person name="Jeffery I.B."/>
            <person name="Cooney J.C."/>
            <person name="Kagawa T.F."/>
            <person name="Liu W."/>
            <person name="Song Y."/>
            <person name="Salvetti E."/>
            <person name="Wrobel A."/>
            <person name="Rasinkangas P."/>
            <person name="Parkhill J."/>
            <person name="Rea M.C."/>
            <person name="O'Sullivan O."/>
            <person name="Ritari J."/>
            <person name="Douillard F.P."/>
            <person name="Paul Ross R."/>
            <person name="Yang R."/>
            <person name="Briner A.E."/>
            <person name="Felis G.E."/>
            <person name="de Vos W.M."/>
            <person name="Barrangou R."/>
            <person name="Klaenhammer T.R."/>
            <person name="Caufield P.W."/>
            <person name="Cui Y."/>
            <person name="Zhang H."/>
            <person name="O'Toole P.W."/>
        </authorList>
    </citation>
    <scope>NUCLEOTIDE SEQUENCE [LARGE SCALE GENOMIC DNA]</scope>
    <source>
        <strain evidence="1 2">DSM 21051</strain>
    </source>
</reference>
<dbReference type="Gene3D" id="1.20.120.450">
    <property type="entry name" value="dinb family like domain"/>
    <property type="match status" value="1"/>
</dbReference>
<gene>
    <name evidence="1" type="ORF">FC19_GL002264</name>
</gene>
<dbReference type="Pfam" id="PF08020">
    <property type="entry name" value="DUF1706"/>
    <property type="match status" value="1"/>
</dbReference>
<dbReference type="InterPro" id="IPR034660">
    <property type="entry name" value="DinB/YfiT-like"/>
</dbReference>
<name>A0A0R2CTS5_9LACO</name>
<proteinExistence type="predicted"/>
<dbReference type="STRING" id="1423725.FC19_GL002264"/>
<dbReference type="EMBL" id="AYZD01000033">
    <property type="protein sequence ID" value="KRM95169.1"/>
    <property type="molecule type" value="Genomic_DNA"/>
</dbReference>
<dbReference type="PATRIC" id="fig|1423725.3.peg.2331"/>
<protein>
    <recommendedName>
        <fullName evidence="3">Cytoplasmic protein</fullName>
    </recommendedName>
</protein>
<dbReference type="InterPro" id="IPR012550">
    <property type="entry name" value="DUF1706"/>
</dbReference>
<dbReference type="AlphaFoldDB" id="A0A0R2CTS5"/>
<keyword evidence="2" id="KW-1185">Reference proteome</keyword>
<dbReference type="OrthoDB" id="9786621at2"/>
<evidence type="ECO:0000313" key="1">
    <source>
        <dbReference type="EMBL" id="KRM95169.1"/>
    </source>
</evidence>
<accession>A0A0R2CTS5</accession>
<evidence type="ECO:0000313" key="2">
    <source>
        <dbReference type="Proteomes" id="UP000051015"/>
    </source>
</evidence>
<evidence type="ECO:0008006" key="3">
    <source>
        <dbReference type="Google" id="ProtNLM"/>
    </source>
</evidence>
<dbReference type="PANTHER" id="PTHR40658">
    <property type="match status" value="1"/>
</dbReference>
<dbReference type="PIRSF" id="PIRSF031551">
    <property type="entry name" value="DUF1706"/>
    <property type="match status" value="1"/>
</dbReference>
<organism evidence="1 2">
    <name type="scientific">Liquorilactobacillus aquaticus DSM 21051</name>
    <dbReference type="NCBI Taxonomy" id="1423725"/>
    <lineage>
        <taxon>Bacteria</taxon>
        <taxon>Bacillati</taxon>
        <taxon>Bacillota</taxon>
        <taxon>Bacilli</taxon>
        <taxon>Lactobacillales</taxon>
        <taxon>Lactobacillaceae</taxon>
        <taxon>Liquorilactobacillus</taxon>
    </lineage>
</organism>
<dbReference type="PANTHER" id="PTHR40658:SF3">
    <property type="entry name" value="CLBS_DFSB FAMILY FOUR-HELIX BUNDLE PROTEIN"/>
    <property type="match status" value="1"/>
</dbReference>